<organism evidence="2 3">
    <name type="scientific">Chimaeribacter coloradensis</name>
    <dbReference type="NCBI Taxonomy" id="2060068"/>
    <lineage>
        <taxon>Bacteria</taxon>
        <taxon>Pseudomonadati</taxon>
        <taxon>Pseudomonadota</taxon>
        <taxon>Gammaproteobacteria</taxon>
        <taxon>Enterobacterales</taxon>
        <taxon>Yersiniaceae</taxon>
        <taxon>Chimaeribacter</taxon>
    </lineage>
</organism>
<dbReference type="RefSeq" id="WP_101825728.1">
    <property type="nucleotide sequence ID" value="NZ_PJZH01000016.1"/>
</dbReference>
<feature type="region of interest" description="Disordered" evidence="1">
    <location>
        <begin position="1"/>
        <end position="22"/>
    </location>
</feature>
<dbReference type="Proteomes" id="UP000234503">
    <property type="component" value="Unassembled WGS sequence"/>
</dbReference>
<keyword evidence="3" id="KW-1185">Reference proteome</keyword>
<evidence type="ECO:0000313" key="3">
    <source>
        <dbReference type="Proteomes" id="UP000234503"/>
    </source>
</evidence>
<gene>
    <name evidence="2" type="ORF">CYR32_14725</name>
</gene>
<sequence>MARAMSFTRYHSTLTSPRSDDTSMIALAGPVNSAAAPAPQADAAQATLTATEAQAAAQTLTIHPFAGDNILNGVEGETEQIIRGMTTGVAAGRVVSITVGDYAHATAIVQADGSWSTTIHPSDMYYVFRYNGSGIIASVSNADGPYVYASSPLTVNYGWPSITLHAFTGDDIVSGPEGQAVQRLSGSAGFVEPGQTVTVTLNEKTYTAQVGTDGNWYIDIPAAELATLPDGAEIIATVSNARGQQAGDSAILTVNSSLPSLTLNAFATDNVLSDAEAFRSPTLSGTTTGVEAGQTVTITLNGKTYTTLVAADGSFSAAIPAADLLQLYNGEAEISAATTNLAGETTRDSQFFTAVYTTPRIIVNPVTGDNYINGLEVGSVEISGSAPSIAPGSVINLTFVNRSFSTQVEANGTWHIPIEGIFMYGLPDGQYTLTVDAPGSAPVSMEVGVYASPLYNFPMRIDTPFGDGVLTSAEMVQEQTLTGSTGITGAGQRIELRVWEWRYETTADVNGEWAVTIPAGALQEISGTREQIFVVAYDFAGNLDYEEKSFEVAFGDANLTLNPVAGDNIINAAEAAAGIVLSGTANASAAGLTLTITLNGVVHRATISGNGSWSVPITTAELVSLPDGIVTATVSLPGSTPASVEVGVVIQASPAPHFTAPFGDGVLTAEEAATDQLLTGTTGVTGSGQSVVVTLNGKTYTGTVDDSGHWQATLPSSVLQALPEGGATLKVVATDAAGYSGSETLTILVDQITAPITIYPVTGDNLVNFDEALGGITLNGITDGMPPGTELLLNLAWNTYTTTTGADGSWTFDVPESDIFSSWWQVSPLVLTVTAPDGQSASTVIGNYIDNRADPTFNQPFGDGILTLAEAATDQLLTGKTGMRGAGQTVVVMLESEPLGNGNVASFSGSVDENGNWQVTLPSAALQALTGDWVYMLATVTDIAGNSGTREQIPTLALTPPALTLDPLTGDNQLNRDELLAGVTLTGQTDAPGANVIVTLNGSAYSTVADGDGHWGIALLPAVLADLTSGNYTLTATVSDEYSNQTLINQVIVVEETALPELTFNPFTGDDLLNSREQSLDQSLSGYAYNIDAGSVVTLTLNGKQYSADVQQDERWSVQVPADDLALLTYGDVTITGNVTDAAGNVVASAEHLFVVDPSAGGISINPLAGGDNMLNAEEAAGGLVVSGTVDQVSARAGVTVTLNGAHYHASLDFPEIGVDWTLTIPPEDLALLPDGPVTIKATTYDFLFNTISTITTLDVYLHNLPEPTVNTPFGDGVLTSDEVQQAQILTGSTGVSGAGQSVTLTIADYPVSAVVDSDGHWQATVPVTTLQQLSHGDLALTVTATDAAGNFSSTQATFFANINEPMFQIDPISDDNILNADETADEIVISGRAPAGTIVVTAFDDPAYRYTGTVEANGRWQVTVPAGQFSHAANGTYTLVAELTAPDGTVTTATHDVTINQRPFTGSFSFDAFTGDGVMTYAERAQDQVLSGRFLSDENPDGGVSIHIQTFDLEGQPFFYSTTTDQEGRWQVTLPSADLQQMTEGYLVVLASAVDGVDNQIAGQYEILGMPEEGGTLYFNPIAGDDVLTADEIGDGLVIGGSAFYLTAASNAVQVSLNGRVQTTQALSYAWSVTFTPEELAGLPDGPVTVTVSAYDLAGNLITRTTTLYVDLSTPVITLDPTAGDNIINAAEAAAGVTIGGQSTRIGGTVGVTFNGITYDAAVNDEGSWQVTLPKSVFAGLEDRYHKLTVSQTGSNGKTTTVTEWLLLDADPANRPVLRIHNISGDNVLNGAELQSDQIITGSSENVERGQMLSLNIGGVTYTTQIQADGGWSLIVPAADLAALGDGGETLRAAVMDTSGNRATASRNLTIKSDRDGLSIDPVTGDNLISATEAGGAITVTGHTDGVQQGATVHLTLNNKHYTATVGKDGNWSATLLAEDVAALGQGSATLTACVKSACGQMLYAKAALTVDSSALELTFNPVTGDNLVSHQEALAGFMMNGSASLVAAGLLVLVVLNGEEYRATVQASGSWEVLIPAEALSEQPAGHYPLTVSLIQRDGMLTTVTGALTLEAAPDADATDTTAALTVASQATEVENVASALTTALAVPDAPATEHPAYAIGGLTLDLATGGEAIGGSGNDTILLNTLDFLHIDGGSGTDTLLLAGSDLHLDLTTLGLKIENIDIVDLGHGGNSLRLGQEEAQAVTGQPDEDLVIRGAAGSQLTLAGDGSAWETSGQRHLDGLTFDVYHYNAPDSADLLVQQGILVQQV</sequence>
<dbReference type="EMBL" id="PJZH01000016">
    <property type="protein sequence ID" value="PLR32903.1"/>
    <property type="molecule type" value="Genomic_DNA"/>
</dbReference>
<evidence type="ECO:0000313" key="2">
    <source>
        <dbReference type="EMBL" id="PLR32903.1"/>
    </source>
</evidence>
<dbReference type="NCBIfam" id="NF012196">
    <property type="entry name" value="Ig_like_ice"/>
    <property type="match status" value="1"/>
</dbReference>
<protein>
    <submittedName>
        <fullName evidence="2">Uncharacterized protein</fullName>
    </submittedName>
</protein>
<dbReference type="Gene3D" id="2.60.40.10">
    <property type="entry name" value="Immunoglobulins"/>
    <property type="match status" value="20"/>
</dbReference>
<name>A0A2N5DZ25_9GAMM</name>
<evidence type="ECO:0000256" key="1">
    <source>
        <dbReference type="SAM" id="MobiDB-lite"/>
    </source>
</evidence>
<dbReference type="InterPro" id="IPR013783">
    <property type="entry name" value="Ig-like_fold"/>
</dbReference>
<accession>A0A2N5DZ25</accession>
<dbReference type="NCBIfam" id="NF033510">
    <property type="entry name" value="Ca_tandemer"/>
    <property type="match status" value="20"/>
</dbReference>
<proteinExistence type="predicted"/>
<comment type="caution">
    <text evidence="2">The sequence shown here is derived from an EMBL/GenBank/DDBJ whole genome shotgun (WGS) entry which is preliminary data.</text>
</comment>
<dbReference type="OrthoDB" id="8481600at2"/>
<reference evidence="2 3" key="1">
    <citation type="submission" date="2017-12" db="EMBL/GenBank/DDBJ databases">
        <title>Characterization of six clinical isolates of Enterochimera gen. nov., a novel genus of the Yersiniaciae family and the three species Enterochimera arupensis sp. nov., Enterochimera coloradensis sp. nov, and Enterochimera californica sp. nov.</title>
        <authorList>
            <person name="Rossi A."/>
            <person name="Fisher M."/>
        </authorList>
    </citation>
    <scope>NUCLEOTIDE SEQUENCE [LARGE SCALE GENOMIC DNA]</scope>
    <source>
        <strain evidence="3">2016-Iso4</strain>
    </source>
</reference>
<dbReference type="InterPro" id="IPR049826">
    <property type="entry name" value="Ig-like_ice"/>
</dbReference>